<dbReference type="InterPro" id="IPR000679">
    <property type="entry name" value="Znf_GATA"/>
</dbReference>
<sequence length="144" mass="16013">MDRKDEDKRNQECPEVNSAEISSSSSSSPSSTTDLKSCEICRTTKTPLWRGGPSGPKSLCNACGIKYRKKRREFLGLNSTGGEEKDSSSSGKKENKNVMRLLGFATDLFLQQRSILKLKRRRRLAEEEEAAVLLMALSSGFLYA</sequence>
<evidence type="ECO:0000313" key="11">
    <source>
        <dbReference type="EMBL" id="KMZ66349.1"/>
    </source>
</evidence>
<evidence type="ECO:0000313" key="12">
    <source>
        <dbReference type="Proteomes" id="UP000036987"/>
    </source>
</evidence>
<keyword evidence="3" id="KW-0862">Zinc</keyword>
<dbReference type="InterPro" id="IPR013088">
    <property type="entry name" value="Znf_NHR/GATA"/>
</dbReference>
<keyword evidence="5" id="KW-0804">Transcription</keyword>
<evidence type="ECO:0000256" key="7">
    <source>
        <dbReference type="ARBA" id="ARBA00037539"/>
    </source>
</evidence>
<dbReference type="SUPFAM" id="SSF57716">
    <property type="entry name" value="Glucocorticoid receptor-like (DNA-binding domain)"/>
    <property type="match status" value="1"/>
</dbReference>
<feature type="compositionally biased region" description="Basic and acidic residues" evidence="9">
    <location>
        <begin position="82"/>
        <end position="95"/>
    </location>
</feature>
<feature type="compositionally biased region" description="Low complexity" evidence="9">
    <location>
        <begin position="22"/>
        <end position="31"/>
    </location>
</feature>
<keyword evidence="4" id="KW-0805">Transcription regulation</keyword>
<dbReference type="PROSITE" id="PS50114">
    <property type="entry name" value="GATA_ZN_FINGER_2"/>
    <property type="match status" value="1"/>
</dbReference>
<dbReference type="EMBL" id="LFYR01000981">
    <property type="protein sequence ID" value="KMZ66349.1"/>
    <property type="molecule type" value="Genomic_DNA"/>
</dbReference>
<dbReference type="GO" id="GO:0000976">
    <property type="term" value="F:transcription cis-regulatory region binding"/>
    <property type="evidence" value="ECO:0000318"/>
    <property type="project" value="GO_Central"/>
</dbReference>
<proteinExistence type="inferred from homology"/>
<organism evidence="11 12">
    <name type="scientific">Zostera marina</name>
    <name type="common">Eelgrass</name>
    <dbReference type="NCBI Taxonomy" id="29655"/>
    <lineage>
        <taxon>Eukaryota</taxon>
        <taxon>Viridiplantae</taxon>
        <taxon>Streptophyta</taxon>
        <taxon>Embryophyta</taxon>
        <taxon>Tracheophyta</taxon>
        <taxon>Spermatophyta</taxon>
        <taxon>Magnoliopsida</taxon>
        <taxon>Liliopsida</taxon>
        <taxon>Zosteraceae</taxon>
        <taxon>Zostera</taxon>
    </lineage>
</organism>
<feature type="compositionally biased region" description="Basic and acidic residues" evidence="9">
    <location>
        <begin position="1"/>
        <end position="12"/>
    </location>
</feature>
<keyword evidence="1" id="KW-0479">Metal-binding</keyword>
<evidence type="ECO:0000256" key="6">
    <source>
        <dbReference type="ARBA" id="ARBA00024019"/>
    </source>
</evidence>
<dbReference type="AlphaFoldDB" id="A0A0K9PBJ6"/>
<dbReference type="Proteomes" id="UP000036987">
    <property type="component" value="Unassembled WGS sequence"/>
</dbReference>
<feature type="region of interest" description="Disordered" evidence="9">
    <location>
        <begin position="76"/>
        <end position="95"/>
    </location>
</feature>
<dbReference type="Gene3D" id="3.30.50.10">
    <property type="entry name" value="Erythroid Transcription Factor GATA-1, subunit A"/>
    <property type="match status" value="1"/>
</dbReference>
<feature type="region of interest" description="Disordered" evidence="9">
    <location>
        <begin position="1"/>
        <end position="36"/>
    </location>
</feature>
<comment type="caution">
    <text evidence="11">The sequence shown here is derived from an EMBL/GenBank/DDBJ whole genome shotgun (WGS) entry which is preliminary data.</text>
</comment>
<dbReference type="Pfam" id="PF00320">
    <property type="entry name" value="GATA"/>
    <property type="match status" value="1"/>
</dbReference>
<comment type="similarity">
    <text evidence="6">Belongs to the type IV zinc-finger family. Class B subfamily.</text>
</comment>
<keyword evidence="12" id="KW-1185">Reference proteome</keyword>
<feature type="domain" description="GATA-type" evidence="10">
    <location>
        <begin position="32"/>
        <end position="68"/>
    </location>
</feature>
<evidence type="ECO:0000256" key="3">
    <source>
        <dbReference type="ARBA" id="ARBA00022833"/>
    </source>
</evidence>
<protein>
    <submittedName>
        <fullName evidence="11">GATA transcription factor 15</fullName>
    </submittedName>
</protein>
<evidence type="ECO:0000256" key="9">
    <source>
        <dbReference type="SAM" id="MobiDB-lite"/>
    </source>
</evidence>
<dbReference type="GO" id="GO:0008270">
    <property type="term" value="F:zinc ion binding"/>
    <property type="evidence" value="ECO:0007669"/>
    <property type="project" value="UniProtKB-KW"/>
</dbReference>
<dbReference type="STRING" id="29655.A0A0K9PBJ6"/>
<evidence type="ECO:0000256" key="1">
    <source>
        <dbReference type="ARBA" id="ARBA00022723"/>
    </source>
</evidence>
<name>A0A0K9PBJ6_ZOSMR</name>
<comment type="function">
    <text evidence="7">Transcriptional regulator that specifically binds 5'-GATA-3' or 5'-GAT-3' motifs within gene promoters.</text>
</comment>
<dbReference type="GO" id="GO:0006355">
    <property type="term" value="P:regulation of DNA-templated transcription"/>
    <property type="evidence" value="ECO:0007669"/>
    <property type="project" value="InterPro"/>
</dbReference>
<dbReference type="PROSITE" id="PS00344">
    <property type="entry name" value="GATA_ZN_FINGER_1"/>
    <property type="match status" value="1"/>
</dbReference>
<dbReference type="PANTHER" id="PTHR47172">
    <property type="entry name" value="OS01G0976800 PROTEIN"/>
    <property type="match status" value="1"/>
</dbReference>
<gene>
    <name evidence="11" type="ORF">ZOSMA_2G03660</name>
</gene>
<dbReference type="PANTHER" id="PTHR47172:SF31">
    <property type="entry name" value="(WILD MALAYSIAN BANANA) HYPOTHETICAL PROTEIN"/>
    <property type="match status" value="1"/>
</dbReference>
<dbReference type="OrthoDB" id="2162994at2759"/>
<evidence type="ECO:0000256" key="4">
    <source>
        <dbReference type="ARBA" id="ARBA00023015"/>
    </source>
</evidence>
<reference evidence="12" key="1">
    <citation type="journal article" date="2016" name="Nature">
        <title>The genome of the seagrass Zostera marina reveals angiosperm adaptation to the sea.</title>
        <authorList>
            <person name="Olsen J.L."/>
            <person name="Rouze P."/>
            <person name="Verhelst B."/>
            <person name="Lin Y.-C."/>
            <person name="Bayer T."/>
            <person name="Collen J."/>
            <person name="Dattolo E."/>
            <person name="De Paoli E."/>
            <person name="Dittami S."/>
            <person name="Maumus F."/>
            <person name="Michel G."/>
            <person name="Kersting A."/>
            <person name="Lauritano C."/>
            <person name="Lohaus R."/>
            <person name="Toepel M."/>
            <person name="Tonon T."/>
            <person name="Vanneste K."/>
            <person name="Amirebrahimi M."/>
            <person name="Brakel J."/>
            <person name="Bostroem C."/>
            <person name="Chovatia M."/>
            <person name="Grimwood J."/>
            <person name="Jenkins J.W."/>
            <person name="Jueterbock A."/>
            <person name="Mraz A."/>
            <person name="Stam W.T."/>
            <person name="Tice H."/>
            <person name="Bornberg-Bauer E."/>
            <person name="Green P.J."/>
            <person name="Pearson G.A."/>
            <person name="Procaccini G."/>
            <person name="Duarte C.M."/>
            <person name="Schmutz J."/>
            <person name="Reusch T.B.H."/>
            <person name="Van de Peer Y."/>
        </authorList>
    </citation>
    <scope>NUCLEOTIDE SEQUENCE [LARGE SCALE GENOMIC DNA]</scope>
    <source>
        <strain evidence="12">cv. Finnish</strain>
    </source>
</reference>
<evidence type="ECO:0000256" key="2">
    <source>
        <dbReference type="ARBA" id="ARBA00022771"/>
    </source>
</evidence>
<evidence type="ECO:0000256" key="5">
    <source>
        <dbReference type="ARBA" id="ARBA00023163"/>
    </source>
</evidence>
<keyword evidence="2 8" id="KW-0863">Zinc-finger</keyword>
<evidence type="ECO:0000256" key="8">
    <source>
        <dbReference type="PROSITE-ProRule" id="PRU00094"/>
    </source>
</evidence>
<dbReference type="OMA" id="EDMMSES"/>
<dbReference type="CDD" id="cd00202">
    <property type="entry name" value="ZnF_GATA"/>
    <property type="match status" value="1"/>
</dbReference>
<accession>A0A0K9PBJ6</accession>
<evidence type="ECO:0000259" key="10">
    <source>
        <dbReference type="PROSITE" id="PS50114"/>
    </source>
</evidence>
<dbReference type="SMART" id="SM00401">
    <property type="entry name" value="ZnF_GATA"/>
    <property type="match status" value="1"/>
</dbReference>